<dbReference type="PROSITE" id="PS51318">
    <property type="entry name" value="TAT"/>
    <property type="match status" value="1"/>
</dbReference>
<dbReference type="Gene3D" id="3.10.105.10">
    <property type="entry name" value="Dipeptide-binding Protein, Domain 3"/>
    <property type="match status" value="1"/>
</dbReference>
<evidence type="ECO:0000256" key="1">
    <source>
        <dbReference type="ARBA" id="ARBA00004196"/>
    </source>
</evidence>
<comment type="subcellular location">
    <subcellularLocation>
        <location evidence="1">Cell envelope</location>
    </subcellularLocation>
</comment>
<evidence type="ECO:0000259" key="5">
    <source>
        <dbReference type="Pfam" id="PF00496"/>
    </source>
</evidence>
<accession>A0A841EK81</accession>
<dbReference type="PIRSF" id="PIRSF002741">
    <property type="entry name" value="MppA"/>
    <property type="match status" value="1"/>
</dbReference>
<protein>
    <submittedName>
        <fullName evidence="6">Peptide/nickel transport system substrate-binding protein</fullName>
    </submittedName>
</protein>
<dbReference type="Gene3D" id="3.40.190.10">
    <property type="entry name" value="Periplasmic binding protein-like II"/>
    <property type="match status" value="1"/>
</dbReference>
<keyword evidence="3" id="KW-0813">Transport</keyword>
<keyword evidence="7" id="KW-1185">Reference proteome</keyword>
<organism evidence="6 7">
    <name type="scientific">Streptomonospora salina</name>
    <dbReference type="NCBI Taxonomy" id="104205"/>
    <lineage>
        <taxon>Bacteria</taxon>
        <taxon>Bacillati</taxon>
        <taxon>Actinomycetota</taxon>
        <taxon>Actinomycetes</taxon>
        <taxon>Streptosporangiales</taxon>
        <taxon>Nocardiopsidaceae</taxon>
        <taxon>Streptomonospora</taxon>
    </lineage>
</organism>
<reference evidence="6 7" key="1">
    <citation type="submission" date="2020-08" db="EMBL/GenBank/DDBJ databases">
        <title>Sequencing the genomes of 1000 actinobacteria strains.</title>
        <authorList>
            <person name="Klenk H.-P."/>
        </authorList>
    </citation>
    <scope>NUCLEOTIDE SEQUENCE [LARGE SCALE GENOMIC DNA]</scope>
    <source>
        <strain evidence="6 7">DSM 44593</strain>
    </source>
</reference>
<dbReference type="GO" id="GO:1904680">
    <property type="term" value="F:peptide transmembrane transporter activity"/>
    <property type="evidence" value="ECO:0007669"/>
    <property type="project" value="TreeGrafter"/>
</dbReference>
<dbReference type="InterPro" id="IPR000914">
    <property type="entry name" value="SBP_5_dom"/>
</dbReference>
<dbReference type="InterPro" id="IPR030678">
    <property type="entry name" value="Peptide/Ni-bd"/>
</dbReference>
<evidence type="ECO:0000313" key="7">
    <source>
        <dbReference type="Proteomes" id="UP000578077"/>
    </source>
</evidence>
<dbReference type="GO" id="GO:0015833">
    <property type="term" value="P:peptide transport"/>
    <property type="evidence" value="ECO:0007669"/>
    <property type="project" value="TreeGrafter"/>
</dbReference>
<dbReference type="CDD" id="cd08503">
    <property type="entry name" value="PBP2_NikA_DppA_OppA_like_17"/>
    <property type="match status" value="1"/>
</dbReference>
<dbReference type="PANTHER" id="PTHR30290">
    <property type="entry name" value="PERIPLASMIC BINDING COMPONENT OF ABC TRANSPORTER"/>
    <property type="match status" value="1"/>
</dbReference>
<evidence type="ECO:0000313" key="6">
    <source>
        <dbReference type="EMBL" id="MBB6000750.1"/>
    </source>
</evidence>
<name>A0A841EK81_9ACTN</name>
<dbReference type="SUPFAM" id="SSF53850">
    <property type="entry name" value="Periplasmic binding protein-like II"/>
    <property type="match status" value="1"/>
</dbReference>
<dbReference type="InterPro" id="IPR006311">
    <property type="entry name" value="TAT_signal"/>
</dbReference>
<comment type="similarity">
    <text evidence="2">Belongs to the bacterial solute-binding protein 5 family.</text>
</comment>
<dbReference type="AlphaFoldDB" id="A0A841EK81"/>
<dbReference type="GO" id="GO:0042597">
    <property type="term" value="C:periplasmic space"/>
    <property type="evidence" value="ECO:0007669"/>
    <property type="project" value="UniProtKB-ARBA"/>
</dbReference>
<sequence>MPIETTRRAALGLGALGAGAVLLGGCSGDPAPERPRSGGRVRALFAGGGANESMDPHVQPLFIDQARHKALYEKLTQFNADMSPRGQLAEDWTVDEGGARWRFRLRAARFHDGRTVTADDVLASYARITAPADTPRNGRTLLARVDLGNSRAVEERTVELRLTSPTYELPALLAGTGMHIVPADFDDRDPATDAVGSGAFTLASFEAGRSMRAERFGDHWDGGARIGELEILSAESEARGNALLGGQGEYIHDMSATFARSNEDNPDVTVVRTPNSGMAAMAMKTDRAPFDDPRVRKAFRLLVDRERLVDVVSAGTARVGNDVFGSGYRYFDDDLPQRGRDLDRARRLLREAGAQDLEVALDTSEAAPGFVDAATLFAEQAAEAGATVDVRVGNQDTYFSDILDQGVFASYRSGSMPIPNHLALRMVSDAPQNVTGWKRAGFDEAFARAQATADEQERTRRYHELQQELHDDGGLIVWGYTEWINATAASLRGVERDAPPNTADWARFDRVWLE</sequence>
<dbReference type="GO" id="GO:0030313">
    <property type="term" value="C:cell envelope"/>
    <property type="evidence" value="ECO:0007669"/>
    <property type="project" value="UniProtKB-SubCell"/>
</dbReference>
<dbReference type="Gene3D" id="3.90.76.10">
    <property type="entry name" value="Dipeptide-binding Protein, Domain 1"/>
    <property type="match status" value="1"/>
</dbReference>
<evidence type="ECO:0000256" key="2">
    <source>
        <dbReference type="ARBA" id="ARBA00005695"/>
    </source>
</evidence>
<dbReference type="RefSeq" id="WP_184638381.1">
    <property type="nucleotide sequence ID" value="NZ_BAABKT010000038.1"/>
</dbReference>
<dbReference type="PANTHER" id="PTHR30290:SF10">
    <property type="entry name" value="PERIPLASMIC OLIGOPEPTIDE-BINDING PROTEIN-RELATED"/>
    <property type="match status" value="1"/>
</dbReference>
<keyword evidence="4" id="KW-0732">Signal</keyword>
<feature type="domain" description="Solute-binding protein family 5" evidence="5">
    <location>
        <begin position="84"/>
        <end position="418"/>
    </location>
</feature>
<evidence type="ECO:0000256" key="4">
    <source>
        <dbReference type="ARBA" id="ARBA00022729"/>
    </source>
</evidence>
<proteinExistence type="inferred from homology"/>
<dbReference type="EMBL" id="JACHLY010000001">
    <property type="protein sequence ID" value="MBB6000750.1"/>
    <property type="molecule type" value="Genomic_DNA"/>
</dbReference>
<dbReference type="PROSITE" id="PS51257">
    <property type="entry name" value="PROKAR_LIPOPROTEIN"/>
    <property type="match status" value="1"/>
</dbReference>
<dbReference type="InterPro" id="IPR039424">
    <property type="entry name" value="SBP_5"/>
</dbReference>
<dbReference type="Proteomes" id="UP000578077">
    <property type="component" value="Unassembled WGS sequence"/>
</dbReference>
<comment type="caution">
    <text evidence="6">The sequence shown here is derived from an EMBL/GenBank/DDBJ whole genome shotgun (WGS) entry which is preliminary data.</text>
</comment>
<evidence type="ECO:0000256" key="3">
    <source>
        <dbReference type="ARBA" id="ARBA00022448"/>
    </source>
</evidence>
<gene>
    <name evidence="6" type="ORF">HNR25_004501</name>
</gene>
<dbReference type="Pfam" id="PF00496">
    <property type="entry name" value="SBP_bac_5"/>
    <property type="match status" value="1"/>
</dbReference>
<dbReference type="GO" id="GO:0043190">
    <property type="term" value="C:ATP-binding cassette (ABC) transporter complex"/>
    <property type="evidence" value="ECO:0007669"/>
    <property type="project" value="InterPro"/>
</dbReference>